<dbReference type="STRING" id="74969.FAD_0070"/>
<organism evidence="5 6">
    <name type="scientific">Ferroplasma acidiphilum</name>
    <dbReference type="NCBI Taxonomy" id="74969"/>
    <lineage>
        <taxon>Archaea</taxon>
        <taxon>Methanobacteriati</taxon>
        <taxon>Thermoplasmatota</taxon>
        <taxon>Thermoplasmata</taxon>
        <taxon>Thermoplasmatales</taxon>
        <taxon>Ferroplasmaceae</taxon>
        <taxon>Ferroplasma</taxon>
    </lineage>
</organism>
<dbReference type="Gene3D" id="3.90.1150.10">
    <property type="entry name" value="Aspartate Aminotransferase, domain 1"/>
    <property type="match status" value="1"/>
</dbReference>
<dbReference type="OrthoDB" id="6534at2157"/>
<dbReference type="EMBL" id="CP015363">
    <property type="protein sequence ID" value="ARD84003.1"/>
    <property type="molecule type" value="Genomic_DNA"/>
</dbReference>
<keyword evidence="5" id="KW-0032">Aminotransferase</keyword>
<dbReference type="Proteomes" id="UP000192050">
    <property type="component" value="Chromosome"/>
</dbReference>
<dbReference type="GO" id="GO:0008483">
    <property type="term" value="F:transaminase activity"/>
    <property type="evidence" value="ECO:0007669"/>
    <property type="project" value="UniProtKB-KW"/>
</dbReference>
<comment type="cofactor">
    <cofactor evidence="1">
        <name>pyridoxal 5'-phosphate</name>
        <dbReference type="ChEBI" id="CHEBI:597326"/>
    </cofactor>
</comment>
<dbReference type="PANTHER" id="PTHR11986">
    <property type="entry name" value="AMINOTRANSFERASE CLASS III"/>
    <property type="match status" value="1"/>
</dbReference>
<keyword evidence="3 4" id="KW-0663">Pyridoxal phosphate</keyword>
<dbReference type="Pfam" id="PF00202">
    <property type="entry name" value="Aminotran_3"/>
    <property type="match status" value="1"/>
</dbReference>
<dbReference type="PANTHER" id="PTHR11986:SF58">
    <property type="entry name" value="LEUCINE_METHIONINE RACEMASE"/>
    <property type="match status" value="1"/>
</dbReference>
<dbReference type="InterPro" id="IPR050103">
    <property type="entry name" value="Class-III_PLP-dep_AT"/>
</dbReference>
<dbReference type="Gene3D" id="3.40.640.10">
    <property type="entry name" value="Type I PLP-dependent aspartate aminotransferase-like (Major domain)"/>
    <property type="match status" value="1"/>
</dbReference>
<reference evidence="5 6" key="1">
    <citation type="submission" date="2011-10" db="EMBL/GenBank/DDBJ databases">
        <title>Metabolic and evolutionary patterns in the extreme acidophile Ferroplasma acidiphilum.</title>
        <authorList>
            <person name="Golyshina O.V."/>
            <person name="Kozyavkin S.A."/>
            <person name="Tatusov R.L."/>
            <person name="Slesarev A.I."/>
            <person name="Golyshin P.N."/>
        </authorList>
    </citation>
    <scope>NUCLEOTIDE SEQUENCE [LARGE SCALE GENOMIC DNA]</scope>
    <source>
        <strain evidence="6">Y</strain>
    </source>
</reference>
<dbReference type="FunFam" id="3.40.640.10:FF:000004">
    <property type="entry name" value="Acetylornithine aminotransferase"/>
    <property type="match status" value="1"/>
</dbReference>
<dbReference type="PROSITE" id="PS00600">
    <property type="entry name" value="AA_TRANSFER_CLASS_3"/>
    <property type="match status" value="1"/>
</dbReference>
<proteinExistence type="inferred from homology"/>
<gene>
    <name evidence="5" type="ORF">FAD_0070</name>
</gene>
<name>A0A1V0N1K6_9ARCH</name>
<dbReference type="RefSeq" id="WP_081141289.1">
    <property type="nucleotide sequence ID" value="NZ_CP015363.1"/>
</dbReference>
<evidence type="ECO:0000256" key="4">
    <source>
        <dbReference type="RuleBase" id="RU003560"/>
    </source>
</evidence>
<dbReference type="AlphaFoldDB" id="A0A1V0N1K6"/>
<accession>A0A1V0N1K6</accession>
<dbReference type="GO" id="GO:0042802">
    <property type="term" value="F:identical protein binding"/>
    <property type="evidence" value="ECO:0007669"/>
    <property type="project" value="TreeGrafter"/>
</dbReference>
<sequence length="450" mass="49879">MEKDVLLNGVRITTELPGPNAKKIMAEDEKYLTTSTKSLPVVAYRGQGCYIEDVDDNVFLDFSSGISTTNIGYGNEYVISKVQEQLHKLWHFAGTDFYYEEQVEAAKALIGVSPGSHDKKVFYANSGAESNEASLKLARSYTKRPQFIGFIGGFHGRTMGALSFTASQPVHHEGFFPEMGGVTHIPFPDPYRNPFNIDGYEEPEDLTNAAIDYLEDYVFGKFLPSNSVAAILVEPIQGEGGYIVPPMDFHKKLMELAHENEILYIMDEVQTGFGRTGRFFASEHFGVDPDIMSVAKSIASGIPMGASVVKSKYDFEKSGLHSNTFGGNLLASVSSRATIEEIKNKNMVENARKVGDYLNKRLHELQEKYDSIGDVRGLGLMQAIDFVKNRKTKAHFRGLRDKTIENAYKNGLILLGAGESAIRFIPPLIVSEKQIDEAIDILDNSIKKAL</sequence>
<dbReference type="KEGG" id="fai:FAD_0070"/>
<evidence type="ECO:0000313" key="6">
    <source>
        <dbReference type="Proteomes" id="UP000192050"/>
    </source>
</evidence>
<dbReference type="InterPro" id="IPR005814">
    <property type="entry name" value="Aminotrans_3"/>
</dbReference>
<evidence type="ECO:0000256" key="2">
    <source>
        <dbReference type="ARBA" id="ARBA00008954"/>
    </source>
</evidence>
<dbReference type="InterPro" id="IPR015421">
    <property type="entry name" value="PyrdxlP-dep_Trfase_major"/>
</dbReference>
<dbReference type="InterPro" id="IPR015424">
    <property type="entry name" value="PyrdxlP-dep_Trfase"/>
</dbReference>
<dbReference type="InterPro" id="IPR049704">
    <property type="entry name" value="Aminotrans_3_PPA_site"/>
</dbReference>
<keyword evidence="5" id="KW-0808">Transferase</keyword>
<dbReference type="InterPro" id="IPR015422">
    <property type="entry name" value="PyrdxlP-dep_Trfase_small"/>
</dbReference>
<dbReference type="GeneID" id="31675582"/>
<evidence type="ECO:0000256" key="1">
    <source>
        <dbReference type="ARBA" id="ARBA00001933"/>
    </source>
</evidence>
<dbReference type="GO" id="GO:0030170">
    <property type="term" value="F:pyridoxal phosphate binding"/>
    <property type="evidence" value="ECO:0007669"/>
    <property type="project" value="InterPro"/>
</dbReference>
<evidence type="ECO:0000256" key="3">
    <source>
        <dbReference type="ARBA" id="ARBA00022898"/>
    </source>
</evidence>
<evidence type="ECO:0000313" key="5">
    <source>
        <dbReference type="EMBL" id="ARD84003.1"/>
    </source>
</evidence>
<keyword evidence="6" id="KW-1185">Reference proteome</keyword>
<dbReference type="PIRSF" id="PIRSF000521">
    <property type="entry name" value="Transaminase_4ab_Lys_Orn"/>
    <property type="match status" value="1"/>
</dbReference>
<protein>
    <submittedName>
        <fullName evidence="5">4-aminobutyrate aminotransferase</fullName>
    </submittedName>
</protein>
<dbReference type="CDD" id="cd00610">
    <property type="entry name" value="OAT_like"/>
    <property type="match status" value="1"/>
</dbReference>
<comment type="similarity">
    <text evidence="2 4">Belongs to the class-III pyridoxal-phosphate-dependent aminotransferase family.</text>
</comment>
<dbReference type="SUPFAM" id="SSF53383">
    <property type="entry name" value="PLP-dependent transferases"/>
    <property type="match status" value="1"/>
</dbReference>
<dbReference type="NCBIfam" id="NF004426">
    <property type="entry name" value="PRK05769.1"/>
    <property type="match status" value="1"/>
</dbReference>